<feature type="region of interest" description="Disordered" evidence="1">
    <location>
        <begin position="110"/>
        <end position="132"/>
    </location>
</feature>
<dbReference type="EMBL" id="KN293998">
    <property type="protein sequence ID" value="EEH41223.2"/>
    <property type="molecule type" value="Genomic_DNA"/>
</dbReference>
<evidence type="ECO:0000313" key="2">
    <source>
        <dbReference type="EMBL" id="EEH41223.2"/>
    </source>
</evidence>
<reference evidence="2 3" key="1">
    <citation type="journal article" date="2011" name="PLoS Genet.">
        <title>Comparative genomic analysis of human fungal pathogens causing paracoccidioidomycosis.</title>
        <authorList>
            <person name="Desjardins C.A."/>
            <person name="Champion M.D."/>
            <person name="Holder J.W."/>
            <person name="Muszewska A."/>
            <person name="Goldberg J."/>
            <person name="Bailao A.M."/>
            <person name="Brigido M.M."/>
            <person name="Ferreira M.E."/>
            <person name="Garcia A.M."/>
            <person name="Grynberg M."/>
            <person name="Gujja S."/>
            <person name="Heiman D.I."/>
            <person name="Henn M.R."/>
            <person name="Kodira C.D."/>
            <person name="Leon-Narvaez H."/>
            <person name="Longo L.V."/>
            <person name="Ma L.J."/>
            <person name="Malavazi I."/>
            <person name="Matsuo A.L."/>
            <person name="Morais F.V."/>
            <person name="Pereira M."/>
            <person name="Rodriguez-Brito S."/>
            <person name="Sakthikumar S."/>
            <person name="Salem-Izacc S.M."/>
            <person name="Sykes S.M."/>
            <person name="Teixeira M.M."/>
            <person name="Vallejo M.C."/>
            <person name="Walter M.E."/>
            <person name="Yandava C."/>
            <person name="Young S."/>
            <person name="Zeng Q."/>
            <person name="Zucker J."/>
            <person name="Felipe M.S."/>
            <person name="Goldman G.H."/>
            <person name="Haas B.J."/>
            <person name="McEwen J.G."/>
            <person name="Nino-Vega G."/>
            <person name="Puccia R."/>
            <person name="San-Blas G."/>
            <person name="Soares C.M."/>
            <person name="Birren B.W."/>
            <person name="Cuomo C.A."/>
        </authorList>
    </citation>
    <scope>NUCLEOTIDE SEQUENCE [LARGE SCALE GENOMIC DNA]</scope>
    <source>
        <strain evidence="3">ATCC MYA-826 / Pb01</strain>
    </source>
</reference>
<protein>
    <submittedName>
        <fullName evidence="2">Uncharacterized protein</fullName>
    </submittedName>
</protein>
<proteinExistence type="predicted"/>
<name>C1GXD5_PARBA</name>
<evidence type="ECO:0000256" key="1">
    <source>
        <dbReference type="SAM" id="MobiDB-lite"/>
    </source>
</evidence>
<dbReference type="KEGG" id="pbl:PAAG_03509"/>
<dbReference type="AlphaFoldDB" id="C1GXD5"/>
<feature type="compositionally biased region" description="Low complexity" evidence="1">
    <location>
        <begin position="122"/>
        <end position="132"/>
    </location>
</feature>
<dbReference type="VEuPathDB" id="FungiDB:PAAG_03509"/>
<sequence>MAVAGAKETQQVKIVTTDKVSRLFYGATPYKEFKILSSLIHIYLRIRALRVRKCSSSAQQQMGDKLHIISAAKAGSTPIIRIPSKQNPSPTPPTGEGYCKYANYENILEQSIHRGRPKRRAGGPPTRAAKKN</sequence>
<dbReference type="HOGENOM" id="CLU_2134287_0_0_1"/>
<keyword evidence="3" id="KW-1185">Reference proteome</keyword>
<evidence type="ECO:0000313" key="3">
    <source>
        <dbReference type="Proteomes" id="UP000002059"/>
    </source>
</evidence>
<gene>
    <name evidence="2" type="ORF">PAAG_03509</name>
</gene>
<accession>C1GXD5</accession>
<organism evidence="2 3">
    <name type="scientific">Paracoccidioides lutzii (strain ATCC MYA-826 / Pb01)</name>
    <name type="common">Paracoccidioides brasiliensis</name>
    <dbReference type="NCBI Taxonomy" id="502779"/>
    <lineage>
        <taxon>Eukaryota</taxon>
        <taxon>Fungi</taxon>
        <taxon>Dikarya</taxon>
        <taxon>Ascomycota</taxon>
        <taxon>Pezizomycotina</taxon>
        <taxon>Eurotiomycetes</taxon>
        <taxon>Eurotiomycetidae</taxon>
        <taxon>Onygenales</taxon>
        <taxon>Ajellomycetaceae</taxon>
        <taxon>Paracoccidioides</taxon>
    </lineage>
</organism>
<dbReference type="Proteomes" id="UP000002059">
    <property type="component" value="Partially assembled WGS sequence"/>
</dbReference>
<dbReference type="GeneID" id="9098066"/>
<dbReference type="RefSeq" id="XP_002794964.2">
    <property type="nucleotide sequence ID" value="XM_002794918.2"/>
</dbReference>
<dbReference type="eggNOG" id="ENOG502RR1N">
    <property type="taxonomic scope" value="Eukaryota"/>
</dbReference>